<dbReference type="EMBL" id="CAJVSB020000144">
    <property type="protein sequence ID" value="CAH2041896.1"/>
    <property type="molecule type" value="Genomic_DNA"/>
</dbReference>
<name>A0AAU9RGL1_THLAR</name>
<feature type="transmembrane region" description="Helical" evidence="5">
    <location>
        <begin position="72"/>
        <end position="92"/>
    </location>
</feature>
<dbReference type="PANTHER" id="PTHR31218">
    <property type="entry name" value="WAT1-RELATED PROTEIN"/>
    <property type="match status" value="1"/>
</dbReference>
<evidence type="ECO:0000313" key="6">
    <source>
        <dbReference type="EMBL" id="CAH2041896.1"/>
    </source>
</evidence>
<keyword evidence="3 5" id="KW-1133">Transmembrane helix</keyword>
<evidence type="ECO:0000256" key="3">
    <source>
        <dbReference type="ARBA" id="ARBA00022989"/>
    </source>
</evidence>
<evidence type="ECO:0008006" key="8">
    <source>
        <dbReference type="Google" id="ProtNLM"/>
    </source>
</evidence>
<evidence type="ECO:0000256" key="1">
    <source>
        <dbReference type="ARBA" id="ARBA00004141"/>
    </source>
</evidence>
<sequence>MESLKYNVCAFDDYECLDSRFADKFLFQAATVKQYPEKVTVVFFFILFGTMQSAIVSSIMERSPSAWTLRPGIGMIAIVYSAIFGIVVRYNVVTWCLHEKGPLFVAMFKPLGMVVAVVAGMIFLDDELHLGR</sequence>
<keyword evidence="2 5" id="KW-0812">Transmembrane</keyword>
<dbReference type="SUPFAM" id="SSF103481">
    <property type="entry name" value="Multidrug resistance efflux transporter EmrE"/>
    <property type="match status" value="1"/>
</dbReference>
<dbReference type="GO" id="GO:0016020">
    <property type="term" value="C:membrane"/>
    <property type="evidence" value="ECO:0007669"/>
    <property type="project" value="InterPro"/>
</dbReference>
<dbReference type="InterPro" id="IPR037185">
    <property type="entry name" value="EmrE-like"/>
</dbReference>
<feature type="transmembrane region" description="Helical" evidence="5">
    <location>
        <begin position="41"/>
        <end position="60"/>
    </location>
</feature>
<dbReference type="Proteomes" id="UP000836841">
    <property type="component" value="Unassembled WGS sequence"/>
</dbReference>
<protein>
    <recommendedName>
        <fullName evidence="8">WAT1-related protein</fullName>
    </recommendedName>
</protein>
<comment type="subcellular location">
    <subcellularLocation>
        <location evidence="1">Membrane</location>
        <topology evidence="1">Multi-pass membrane protein</topology>
    </subcellularLocation>
</comment>
<dbReference type="AlphaFoldDB" id="A0AAU9RGL1"/>
<dbReference type="InterPro" id="IPR030184">
    <property type="entry name" value="WAT1-related"/>
</dbReference>
<evidence type="ECO:0000256" key="4">
    <source>
        <dbReference type="ARBA" id="ARBA00023136"/>
    </source>
</evidence>
<evidence type="ECO:0000313" key="7">
    <source>
        <dbReference type="Proteomes" id="UP000836841"/>
    </source>
</evidence>
<keyword evidence="4 5" id="KW-0472">Membrane</keyword>
<reference evidence="6 7" key="1">
    <citation type="submission" date="2022-03" db="EMBL/GenBank/DDBJ databases">
        <authorList>
            <person name="Nunn A."/>
            <person name="Chopra R."/>
            <person name="Nunn A."/>
            <person name="Contreras Garrido A."/>
        </authorList>
    </citation>
    <scope>NUCLEOTIDE SEQUENCE [LARGE SCALE GENOMIC DNA]</scope>
</reference>
<dbReference type="GO" id="GO:0022857">
    <property type="term" value="F:transmembrane transporter activity"/>
    <property type="evidence" value="ECO:0007669"/>
    <property type="project" value="InterPro"/>
</dbReference>
<comment type="caution">
    <text evidence="6">The sequence shown here is derived from an EMBL/GenBank/DDBJ whole genome shotgun (WGS) entry which is preliminary data.</text>
</comment>
<evidence type="ECO:0000256" key="2">
    <source>
        <dbReference type="ARBA" id="ARBA00022692"/>
    </source>
</evidence>
<feature type="transmembrane region" description="Helical" evidence="5">
    <location>
        <begin position="104"/>
        <end position="124"/>
    </location>
</feature>
<gene>
    <name evidence="6" type="ORF">TAV2_LOCUS4597</name>
</gene>
<proteinExistence type="predicted"/>
<keyword evidence="7" id="KW-1185">Reference proteome</keyword>
<accession>A0AAU9RGL1</accession>
<evidence type="ECO:0000256" key="5">
    <source>
        <dbReference type="SAM" id="Phobius"/>
    </source>
</evidence>
<organism evidence="6 7">
    <name type="scientific">Thlaspi arvense</name>
    <name type="common">Field penny-cress</name>
    <dbReference type="NCBI Taxonomy" id="13288"/>
    <lineage>
        <taxon>Eukaryota</taxon>
        <taxon>Viridiplantae</taxon>
        <taxon>Streptophyta</taxon>
        <taxon>Embryophyta</taxon>
        <taxon>Tracheophyta</taxon>
        <taxon>Spermatophyta</taxon>
        <taxon>Magnoliopsida</taxon>
        <taxon>eudicotyledons</taxon>
        <taxon>Gunneridae</taxon>
        <taxon>Pentapetalae</taxon>
        <taxon>rosids</taxon>
        <taxon>malvids</taxon>
        <taxon>Brassicales</taxon>
        <taxon>Brassicaceae</taxon>
        <taxon>Thlaspideae</taxon>
        <taxon>Thlaspi</taxon>
    </lineage>
</organism>